<dbReference type="InterPro" id="IPR000715">
    <property type="entry name" value="Glycosyl_transferase_4"/>
</dbReference>
<dbReference type="Pfam" id="PF00953">
    <property type="entry name" value="Glycos_transf_4"/>
    <property type="match status" value="1"/>
</dbReference>
<feature type="transmembrane region" description="Helical" evidence="7">
    <location>
        <begin position="314"/>
        <end position="333"/>
    </location>
</feature>
<feature type="transmembrane region" description="Helical" evidence="7">
    <location>
        <begin position="46"/>
        <end position="67"/>
    </location>
</feature>
<keyword evidence="5 7" id="KW-1133">Transmembrane helix</keyword>
<protein>
    <submittedName>
        <fullName evidence="8">MraY family glycosyltransferase</fullName>
        <ecNumber evidence="8">2.7.8.-</ecNumber>
    </submittedName>
</protein>
<evidence type="ECO:0000256" key="3">
    <source>
        <dbReference type="ARBA" id="ARBA00022679"/>
    </source>
</evidence>
<dbReference type="PANTHER" id="PTHR22926:SF3">
    <property type="entry name" value="UNDECAPRENYL-PHOSPHATE ALPHA-N-ACETYLGLUCOSAMINYL 1-PHOSPHATE TRANSFERASE"/>
    <property type="match status" value="1"/>
</dbReference>
<feature type="transmembrane region" description="Helical" evidence="7">
    <location>
        <begin position="208"/>
        <end position="227"/>
    </location>
</feature>
<dbReference type="GO" id="GO:0016740">
    <property type="term" value="F:transferase activity"/>
    <property type="evidence" value="ECO:0007669"/>
    <property type="project" value="UniProtKB-KW"/>
</dbReference>
<dbReference type="CDD" id="cd06853">
    <property type="entry name" value="GT_WecA_like"/>
    <property type="match status" value="1"/>
</dbReference>
<keyword evidence="9" id="KW-1185">Reference proteome</keyword>
<feature type="transmembrane region" description="Helical" evidence="7">
    <location>
        <begin position="183"/>
        <end position="201"/>
    </location>
</feature>
<dbReference type="EMBL" id="CP121689">
    <property type="protein sequence ID" value="WZL77003.1"/>
    <property type="molecule type" value="Genomic_DNA"/>
</dbReference>
<reference evidence="8 9" key="1">
    <citation type="submission" date="2023-03" db="EMBL/GenBank/DDBJ databases">
        <title>Novel Species.</title>
        <authorList>
            <person name="Ma S."/>
        </authorList>
    </citation>
    <scope>NUCLEOTIDE SEQUENCE [LARGE SCALE GENOMIC DNA]</scope>
    <source>
        <strain evidence="8 9">B11</strain>
    </source>
</reference>
<feature type="transmembrane region" description="Helical" evidence="7">
    <location>
        <begin position="6"/>
        <end position="25"/>
    </location>
</feature>
<evidence type="ECO:0000313" key="8">
    <source>
        <dbReference type="EMBL" id="WZL77003.1"/>
    </source>
</evidence>
<accession>A0ABZ2YDE5</accession>
<dbReference type="Proteomes" id="UP001461341">
    <property type="component" value="Chromosome"/>
</dbReference>
<feature type="transmembrane region" description="Helical" evidence="7">
    <location>
        <begin position="102"/>
        <end position="122"/>
    </location>
</feature>
<feature type="transmembrane region" description="Helical" evidence="7">
    <location>
        <begin position="239"/>
        <end position="258"/>
    </location>
</feature>
<evidence type="ECO:0000256" key="1">
    <source>
        <dbReference type="ARBA" id="ARBA00004651"/>
    </source>
</evidence>
<evidence type="ECO:0000256" key="7">
    <source>
        <dbReference type="SAM" id="Phobius"/>
    </source>
</evidence>
<proteinExistence type="predicted"/>
<dbReference type="EC" id="2.7.8.-" evidence="8"/>
<keyword evidence="2" id="KW-1003">Cell membrane</keyword>
<dbReference type="PANTHER" id="PTHR22926">
    <property type="entry name" value="PHOSPHO-N-ACETYLMURAMOYL-PENTAPEPTIDE-TRANSFERASE"/>
    <property type="match status" value="1"/>
</dbReference>
<dbReference type="PROSITE" id="PS01348">
    <property type="entry name" value="MRAY_2"/>
    <property type="match status" value="1"/>
</dbReference>
<dbReference type="RefSeq" id="WP_369019169.1">
    <property type="nucleotide sequence ID" value="NZ_CP121689.1"/>
</dbReference>
<organism evidence="8 9">
    <name type="scientific">Thermatribacter velox</name>
    <dbReference type="NCBI Taxonomy" id="3039681"/>
    <lineage>
        <taxon>Bacteria</taxon>
        <taxon>Pseudomonadati</taxon>
        <taxon>Atribacterota</taxon>
        <taxon>Atribacteria</taxon>
        <taxon>Atribacterales</taxon>
        <taxon>Thermatribacteraceae</taxon>
        <taxon>Thermatribacter</taxon>
    </lineage>
</organism>
<feature type="transmembrane region" description="Helical" evidence="7">
    <location>
        <begin position="128"/>
        <end position="147"/>
    </location>
</feature>
<keyword evidence="3 8" id="KW-0808">Transferase</keyword>
<keyword evidence="4 7" id="KW-0812">Transmembrane</keyword>
<sequence>MGNLILVFMLGFLGSMILTPLVIRLSHRKGWLDSSQGVRKIHTRPVSRLGGLAVYLPFMLILLGSNFWFGLELPAFFFLGISVVFLTGLIDDFISLSPPLKVFGQVVGIVLLMVSGVVISFFTLPWGAILYLGAWGYPLTFLWMLGITNALNLIDGMDGLSSGIAAIASFTLGVVALQEGRSLAALIAFLLMGTELGFLCYNFPPARIFLGDGGALFAGIVLSTISVQGSLKSTATFTLLVPILVLGIPIFDTFFAIVRRKKNRLPLMSPDEGHLHHRLLKRGYSTRKAVLVFYSISLIFSVVAIFINRYLQNSTYSLLLVLVVVFLFMRWGLQLGVTEAGGEKPVGQS</sequence>
<feature type="transmembrane region" description="Helical" evidence="7">
    <location>
        <begin position="289"/>
        <end position="308"/>
    </location>
</feature>
<name>A0ABZ2YDE5_9BACT</name>
<evidence type="ECO:0000256" key="4">
    <source>
        <dbReference type="ARBA" id="ARBA00022692"/>
    </source>
</evidence>
<evidence type="ECO:0000313" key="9">
    <source>
        <dbReference type="Proteomes" id="UP001461341"/>
    </source>
</evidence>
<gene>
    <name evidence="8" type="ORF">QBE54_04565</name>
</gene>
<feature type="transmembrane region" description="Helical" evidence="7">
    <location>
        <begin position="73"/>
        <end position="90"/>
    </location>
</feature>
<keyword evidence="6 7" id="KW-0472">Membrane</keyword>
<evidence type="ECO:0000256" key="2">
    <source>
        <dbReference type="ARBA" id="ARBA00022475"/>
    </source>
</evidence>
<comment type="subcellular location">
    <subcellularLocation>
        <location evidence="1">Cell membrane</location>
        <topology evidence="1">Multi-pass membrane protein</topology>
    </subcellularLocation>
</comment>
<feature type="transmembrane region" description="Helical" evidence="7">
    <location>
        <begin position="159"/>
        <end position="177"/>
    </location>
</feature>
<dbReference type="InterPro" id="IPR018480">
    <property type="entry name" value="PNAcMuramoyl-5peptid_Trfase_CS"/>
</dbReference>
<evidence type="ECO:0000256" key="5">
    <source>
        <dbReference type="ARBA" id="ARBA00022989"/>
    </source>
</evidence>
<evidence type="ECO:0000256" key="6">
    <source>
        <dbReference type="ARBA" id="ARBA00023136"/>
    </source>
</evidence>